<dbReference type="EMBL" id="JACJPY010000014">
    <property type="protein sequence ID" value="MBD2149861.1"/>
    <property type="molecule type" value="Genomic_DNA"/>
</dbReference>
<dbReference type="GO" id="GO:0051536">
    <property type="term" value="F:iron-sulfur cluster binding"/>
    <property type="evidence" value="ECO:0007669"/>
    <property type="project" value="UniProtKB-KW"/>
</dbReference>
<dbReference type="PANTHER" id="PTHR43312:SF2">
    <property type="entry name" value="OXIDOREDUCTASE"/>
    <property type="match status" value="1"/>
</dbReference>
<dbReference type="Pfam" id="PF00248">
    <property type="entry name" value="Aldo_ket_red"/>
    <property type="match status" value="1"/>
</dbReference>
<dbReference type="PROSITE" id="PS51379">
    <property type="entry name" value="4FE4S_FER_2"/>
    <property type="match status" value="1"/>
</dbReference>
<keyword evidence="2" id="KW-0408">Iron</keyword>
<gene>
    <name evidence="5" type="ORF">H6F44_06945</name>
</gene>
<evidence type="ECO:0000256" key="3">
    <source>
        <dbReference type="ARBA" id="ARBA00023014"/>
    </source>
</evidence>
<protein>
    <submittedName>
        <fullName evidence="5">Aldo/keto reductase</fullName>
    </submittedName>
</protein>
<evidence type="ECO:0000313" key="5">
    <source>
        <dbReference type="EMBL" id="MBD2149861.1"/>
    </source>
</evidence>
<keyword evidence="1" id="KW-0479">Metal-binding</keyword>
<evidence type="ECO:0000259" key="4">
    <source>
        <dbReference type="PROSITE" id="PS51379"/>
    </source>
</evidence>
<dbReference type="GO" id="GO:0046872">
    <property type="term" value="F:metal ion binding"/>
    <property type="evidence" value="ECO:0007669"/>
    <property type="project" value="UniProtKB-KW"/>
</dbReference>
<evidence type="ECO:0000313" key="6">
    <source>
        <dbReference type="Proteomes" id="UP000631421"/>
    </source>
</evidence>
<reference evidence="5" key="2">
    <citation type="submission" date="2020-08" db="EMBL/GenBank/DDBJ databases">
        <authorList>
            <person name="Chen M."/>
            <person name="Teng W."/>
            <person name="Zhao L."/>
            <person name="Hu C."/>
            <person name="Zhou Y."/>
            <person name="Han B."/>
            <person name="Song L."/>
            <person name="Shu W."/>
        </authorList>
    </citation>
    <scope>NUCLEOTIDE SEQUENCE</scope>
    <source>
        <strain evidence="5">FACHB-1277</strain>
    </source>
</reference>
<evidence type="ECO:0000256" key="1">
    <source>
        <dbReference type="ARBA" id="ARBA00022723"/>
    </source>
</evidence>
<dbReference type="InterPro" id="IPR023210">
    <property type="entry name" value="NADP_OxRdtase_dom"/>
</dbReference>
<name>A0A926URE9_9CYAN</name>
<dbReference type="CDD" id="cd19096">
    <property type="entry name" value="AKR_Fe-S_oxidoreductase"/>
    <property type="match status" value="1"/>
</dbReference>
<accession>A0A926URE9</accession>
<comment type="caution">
    <text evidence="5">The sequence shown here is derived from an EMBL/GenBank/DDBJ whole genome shotgun (WGS) entry which is preliminary data.</text>
</comment>
<dbReference type="GO" id="GO:0016491">
    <property type="term" value="F:oxidoreductase activity"/>
    <property type="evidence" value="ECO:0007669"/>
    <property type="project" value="InterPro"/>
</dbReference>
<evidence type="ECO:0000256" key="2">
    <source>
        <dbReference type="ARBA" id="ARBA00023004"/>
    </source>
</evidence>
<dbReference type="InterPro" id="IPR020471">
    <property type="entry name" value="AKR"/>
</dbReference>
<feature type="domain" description="4Fe-4S ferredoxin-type" evidence="4">
    <location>
        <begin position="329"/>
        <end position="360"/>
    </location>
</feature>
<dbReference type="RefSeq" id="WP_190350227.1">
    <property type="nucleotide sequence ID" value="NZ_JACJPY010000014.1"/>
</dbReference>
<dbReference type="Proteomes" id="UP000631421">
    <property type="component" value="Unassembled WGS sequence"/>
</dbReference>
<dbReference type="PROSITE" id="PS00198">
    <property type="entry name" value="4FE4S_FER_1"/>
    <property type="match status" value="1"/>
</dbReference>
<dbReference type="SUPFAM" id="SSF51430">
    <property type="entry name" value="NAD(P)-linked oxidoreductase"/>
    <property type="match status" value="1"/>
</dbReference>
<dbReference type="InterPro" id="IPR017896">
    <property type="entry name" value="4Fe4S_Fe-S-bd"/>
</dbReference>
<organism evidence="5 6">
    <name type="scientific">Pseudanabaena cinerea FACHB-1277</name>
    <dbReference type="NCBI Taxonomy" id="2949581"/>
    <lineage>
        <taxon>Bacteria</taxon>
        <taxon>Bacillati</taxon>
        <taxon>Cyanobacteriota</taxon>
        <taxon>Cyanophyceae</taxon>
        <taxon>Pseudanabaenales</taxon>
        <taxon>Pseudanabaenaceae</taxon>
        <taxon>Pseudanabaena</taxon>
        <taxon>Pseudanabaena cinerea</taxon>
    </lineage>
</organism>
<sequence>MRYRRFGKTEMLLSVFSLGTMRYLSSAENAHKTIDRALEVGINHIETAEGYGKSEEFIGLAMGNGLSKQRDRFFLTTKISPTDSADAMWRRIEKSLKRMQVDYIDNFDIHGINLREHLELVTNPHGCMKAVRQAIDQGIIGHVGFSTHAPLDVILDTISTDLFASVNLHYYYFNQRNEPAVQLAHEKDMGVFIISPSDKGGRLYQPSEELAGVSYPFTALYMGDRFLLSDQRVHTLSLGAANPAEIDSHQDAWDHDEPLSELEQAVLDCMNRRYTALGDDLCSQCYKCLPCPEEINIPEVLRLRNLAIGFDMVEYGKYRYKMFENAGHWFPGSKAIRCTDCGDCLPRCPENLDIPKLLRDTHDRLHGEEGRRLWE</sequence>
<proteinExistence type="predicted"/>
<keyword evidence="3" id="KW-0411">Iron-sulfur</keyword>
<dbReference type="SUPFAM" id="SSF46548">
    <property type="entry name" value="alpha-helical ferredoxin"/>
    <property type="match status" value="1"/>
</dbReference>
<keyword evidence="6" id="KW-1185">Reference proteome</keyword>
<reference evidence="5" key="1">
    <citation type="journal article" date="2015" name="ISME J.">
        <title>Draft Genome Sequence of Streptomyces incarnatus NRRL8089, which Produces the Nucleoside Antibiotic Sinefungin.</title>
        <authorList>
            <person name="Oshima K."/>
            <person name="Hattori M."/>
            <person name="Shimizu H."/>
            <person name="Fukuda K."/>
            <person name="Nemoto M."/>
            <person name="Inagaki K."/>
            <person name="Tamura T."/>
        </authorList>
    </citation>
    <scope>NUCLEOTIDE SEQUENCE</scope>
    <source>
        <strain evidence="5">FACHB-1277</strain>
    </source>
</reference>
<dbReference type="PANTHER" id="PTHR43312">
    <property type="entry name" value="D-THREO-ALDOSE 1-DEHYDROGENASE"/>
    <property type="match status" value="1"/>
</dbReference>
<dbReference type="InterPro" id="IPR036812">
    <property type="entry name" value="NAD(P)_OxRdtase_dom_sf"/>
</dbReference>
<dbReference type="InterPro" id="IPR053135">
    <property type="entry name" value="AKR2_Oxidoreductase"/>
</dbReference>
<dbReference type="AlphaFoldDB" id="A0A926URE9"/>
<dbReference type="Gene3D" id="3.20.20.100">
    <property type="entry name" value="NADP-dependent oxidoreductase domain"/>
    <property type="match status" value="1"/>
</dbReference>
<dbReference type="InterPro" id="IPR017900">
    <property type="entry name" value="4Fe4S_Fe_S_CS"/>
</dbReference>
<dbReference type="PRINTS" id="PR00069">
    <property type="entry name" value="ALDKETRDTASE"/>
</dbReference>
<dbReference type="Pfam" id="PF13187">
    <property type="entry name" value="Fer4_9"/>
    <property type="match status" value="1"/>
</dbReference>